<evidence type="ECO:0000313" key="2">
    <source>
        <dbReference type="EMBL" id="SEB74667.1"/>
    </source>
</evidence>
<sequence length="652" mass="71052">MVSITASSRRLKVAPLGPDGTLPLLGPLPETPYDPASGAAAGLGDIGYGYPPSLHPYTAQDGYGRTLEDREVETVVLENALLRAVFLPGWGGRLWELFDKRSGKQLLHTPGTLQLANFALRNAWFAGGIEWNIGTRGHSPTTCAPLHHGIVRGPDGQDVLRFWEYERMRGVVFQVDAWLPEDSPVLFVSVRITNPQDHDVPMYWWSNAAVPQTPGSRVLAPAATAYSSDYSSITVVDPSRYEGRDCTWPARNRHANDFFFDVPEAARKWVLTADDDGDGLAMLSTDRLRGRKLFVWGTSEGGRHWQRWLTPDGGEYAEIQAGLAQTQFQHLPLPGGSSWSWTEAYGNTALDPALAHTEDWSTAVAHGGERVDELLDRAALEEAHRAAEARMDLPVEEVLGHGHGWGALETLVRQESGLPSFPTGTPFPESSLSAEQEPWLALLRDGTFPGAATQPAGRLWEERLAALDDPAAVIHRAFMAHGAGRVDEARALYLEALDLATTGLTVRDTALAHRGLALIARGRAGVVGVGGTKDARRETVAHYRTACAHVPDDRRLLAEALEAVLEAGEPEEALALLSGAPFEDPTAFFHGRLLLLRARALHALGRTQEVAEILKAGIEVPDLREGVNVLRELWEAAVSGEPLPVEYDFTMT</sequence>
<dbReference type="InterPro" id="IPR011990">
    <property type="entry name" value="TPR-like_helical_dom_sf"/>
</dbReference>
<feature type="domain" description="DUF5107" evidence="1">
    <location>
        <begin position="53"/>
        <end position="330"/>
    </location>
</feature>
<dbReference type="InterPro" id="IPR033396">
    <property type="entry name" value="DUF5107"/>
</dbReference>
<gene>
    <name evidence="2" type="ORF">SAMN04489745_1139</name>
</gene>
<evidence type="ECO:0000313" key="3">
    <source>
        <dbReference type="Proteomes" id="UP000182652"/>
    </source>
</evidence>
<dbReference type="SUPFAM" id="SSF48452">
    <property type="entry name" value="TPR-like"/>
    <property type="match status" value="1"/>
</dbReference>
<dbReference type="Pfam" id="PF17128">
    <property type="entry name" value="DUF5107"/>
    <property type="match status" value="1"/>
</dbReference>
<accession>A0A1H4LVR4</accession>
<dbReference type="AlphaFoldDB" id="A0A1H4LVR4"/>
<protein>
    <recommendedName>
        <fullName evidence="1">DUF5107 domain-containing protein</fullName>
    </recommendedName>
</protein>
<organism evidence="2 3">
    <name type="scientific">Arthrobacter woluwensis</name>
    <dbReference type="NCBI Taxonomy" id="156980"/>
    <lineage>
        <taxon>Bacteria</taxon>
        <taxon>Bacillati</taxon>
        <taxon>Actinomycetota</taxon>
        <taxon>Actinomycetes</taxon>
        <taxon>Micrococcales</taxon>
        <taxon>Micrococcaceae</taxon>
        <taxon>Arthrobacter</taxon>
    </lineage>
</organism>
<reference evidence="2 3" key="1">
    <citation type="submission" date="2016-10" db="EMBL/GenBank/DDBJ databases">
        <authorList>
            <person name="de Groot N.N."/>
        </authorList>
    </citation>
    <scope>NUCLEOTIDE SEQUENCE [LARGE SCALE GENOMIC DNA]</scope>
    <source>
        <strain evidence="2 3">DSM 10495</strain>
    </source>
</reference>
<dbReference type="EMBL" id="FNSN01000003">
    <property type="protein sequence ID" value="SEB74667.1"/>
    <property type="molecule type" value="Genomic_DNA"/>
</dbReference>
<dbReference type="Proteomes" id="UP000182652">
    <property type="component" value="Unassembled WGS sequence"/>
</dbReference>
<dbReference type="STRING" id="156980.SAMN04489745_1139"/>
<dbReference type="Gene3D" id="1.25.40.10">
    <property type="entry name" value="Tetratricopeptide repeat domain"/>
    <property type="match status" value="1"/>
</dbReference>
<evidence type="ECO:0000259" key="1">
    <source>
        <dbReference type="Pfam" id="PF17128"/>
    </source>
</evidence>
<name>A0A1H4LVR4_9MICC</name>
<proteinExistence type="predicted"/>
<keyword evidence="3" id="KW-1185">Reference proteome</keyword>
<dbReference type="RefSeq" id="WP_066211679.1">
    <property type="nucleotide sequence ID" value="NZ_FNSN01000003.1"/>
</dbReference>